<keyword evidence="2" id="KW-1185">Reference proteome</keyword>
<organism evidence="1 2">
    <name type="scientific">Paenibacillus cremeus</name>
    <dbReference type="NCBI Taxonomy" id="2163881"/>
    <lineage>
        <taxon>Bacteria</taxon>
        <taxon>Bacillati</taxon>
        <taxon>Bacillota</taxon>
        <taxon>Bacilli</taxon>
        <taxon>Bacillales</taxon>
        <taxon>Paenibacillaceae</taxon>
        <taxon>Paenibacillus</taxon>
    </lineage>
</organism>
<dbReference type="EMBL" id="VNJI01000042">
    <property type="protein sequence ID" value="TVY07166.1"/>
    <property type="molecule type" value="Genomic_DNA"/>
</dbReference>
<dbReference type="AlphaFoldDB" id="A0A559K4X3"/>
<evidence type="ECO:0000313" key="2">
    <source>
        <dbReference type="Proteomes" id="UP000317036"/>
    </source>
</evidence>
<gene>
    <name evidence="1" type="ORF">FPZ49_25645</name>
</gene>
<comment type="caution">
    <text evidence="1">The sequence shown here is derived from an EMBL/GenBank/DDBJ whole genome shotgun (WGS) entry which is preliminary data.</text>
</comment>
<name>A0A559K4X3_9BACL</name>
<evidence type="ECO:0000313" key="1">
    <source>
        <dbReference type="EMBL" id="TVY07166.1"/>
    </source>
</evidence>
<accession>A0A559K4X3</accession>
<reference evidence="1 2" key="1">
    <citation type="submission" date="2019-07" db="EMBL/GenBank/DDBJ databases">
        <authorList>
            <person name="Kim J."/>
        </authorList>
    </citation>
    <scope>NUCLEOTIDE SEQUENCE [LARGE SCALE GENOMIC DNA]</scope>
    <source>
        <strain evidence="1 2">JC52</strain>
    </source>
</reference>
<proteinExistence type="predicted"/>
<protein>
    <submittedName>
        <fullName evidence="1">Uncharacterized protein</fullName>
    </submittedName>
</protein>
<sequence length="66" mass="7150">MAYKEYSINAKSDEGNGCLGCTHWRFGVGHVAELAKNQHSTEHSGNVRGVRAVSNKIGVQSLAHIK</sequence>
<dbReference type="Proteomes" id="UP000317036">
    <property type="component" value="Unassembled WGS sequence"/>
</dbReference>